<gene>
    <name evidence="2" type="ORF">KMW28_25675</name>
</gene>
<reference evidence="2 3" key="1">
    <citation type="submission" date="2021-05" db="EMBL/GenBank/DDBJ databases">
        <title>Comparative genomic studies on the polysaccharide-degrading batcterial strains of the Flammeovirga genus.</title>
        <authorList>
            <person name="Zewei F."/>
            <person name="Zheng Z."/>
            <person name="Yu L."/>
            <person name="Ruyue G."/>
            <person name="Yanhong M."/>
            <person name="Yuanyuan C."/>
            <person name="Jingyan G."/>
            <person name="Wenjun H."/>
        </authorList>
    </citation>
    <scope>NUCLEOTIDE SEQUENCE [LARGE SCALE GENOMIC DNA]</scope>
    <source>
        <strain evidence="2 3">NBRC:100898</strain>
    </source>
</reference>
<dbReference type="Proteomes" id="UP000678679">
    <property type="component" value="Chromosome 2"/>
</dbReference>
<evidence type="ECO:0000313" key="3">
    <source>
        <dbReference type="Proteomes" id="UP000678679"/>
    </source>
</evidence>
<dbReference type="SUPFAM" id="SSF51126">
    <property type="entry name" value="Pectin lyase-like"/>
    <property type="match status" value="2"/>
</dbReference>
<dbReference type="SMART" id="SM00710">
    <property type="entry name" value="PbH1"/>
    <property type="match status" value="5"/>
</dbReference>
<proteinExistence type="predicted"/>
<evidence type="ECO:0000313" key="2">
    <source>
        <dbReference type="EMBL" id="QWG04286.1"/>
    </source>
</evidence>
<dbReference type="RefSeq" id="WP_215585907.1">
    <property type="nucleotide sequence ID" value="NZ_CP076133.1"/>
</dbReference>
<sequence length="642" mass="73042">MKMLTYILSLFLMIGCKEQLDTTEKEPEIIYSTFDLVSPAHQVIDVEVLPSFEWDTVGNASYYQLQIAYDSLFNDIVLERETTEHQITLEEELPFGAYLFWRVLIFDENDTQVGISLSNYQLRTIFGEASPSPSQIIYYVSPNGIDHPLSGTIDQPFKSISYAAHFIPENENDTLYIFNGEYQEVEPIMIKPGIHLKGENKENVIIRSSGVSVPDNINTLSKDYSNWYEGSLIQLISPDREVKRYLGSKALAPVDGNQSVSHLTIDGENKQLKAGLWVENRNNIHLHDLTIKNCEMRGAIIAAGNKEWYKEPEYYLEGIRVNDCSFINSSKDFDNGSSGNLNLGQLKGAEIYNIQIDDDEGYGIKFMFDGYFRDCEFYNITTNLSEEDELWGEDIAIELWNLGPGNKVHDVVSNTWLSLVNHPRIFNAKASSLNIEVYNIHISDQNKVSSKEGLEIGTPHVLIRDCLIENKGMGIALWNMGRENIHIRNNIFRNDRYQYNWAGGSGIYIDNSQDWTFDDIHIYNNVFDKNVYGILIKGQNLGEFNIHNNLFIESKTFDVYSVGGQVMFTHNFLDGSEWKLSDQITESQNLFGDALIWKTGDMSNQYYVPKVGSPLIDAGKNMDLPFEGSAPDIGYFETSTTN</sequence>
<dbReference type="InterPro" id="IPR011050">
    <property type="entry name" value="Pectin_lyase_fold/virulence"/>
</dbReference>
<protein>
    <submittedName>
        <fullName evidence="2">Right-handed parallel beta-helix repeat-containing protein</fullName>
    </submittedName>
</protein>
<evidence type="ECO:0000259" key="1">
    <source>
        <dbReference type="Pfam" id="PF13229"/>
    </source>
</evidence>
<dbReference type="InterPro" id="IPR012334">
    <property type="entry name" value="Pectin_lyas_fold"/>
</dbReference>
<name>A0AAX1NCZ5_9BACT</name>
<dbReference type="InterPro" id="IPR039448">
    <property type="entry name" value="Beta_helix"/>
</dbReference>
<dbReference type="EMBL" id="CP076133">
    <property type="protein sequence ID" value="QWG04286.1"/>
    <property type="molecule type" value="Genomic_DNA"/>
</dbReference>
<dbReference type="Pfam" id="PF13229">
    <property type="entry name" value="Beta_helix"/>
    <property type="match status" value="1"/>
</dbReference>
<dbReference type="KEGG" id="fya:KMW28_25675"/>
<dbReference type="InterPro" id="IPR013783">
    <property type="entry name" value="Ig-like_fold"/>
</dbReference>
<keyword evidence="3" id="KW-1185">Reference proteome</keyword>
<organism evidence="2 3">
    <name type="scientific">Flammeovirga yaeyamensis</name>
    <dbReference type="NCBI Taxonomy" id="367791"/>
    <lineage>
        <taxon>Bacteria</taxon>
        <taxon>Pseudomonadati</taxon>
        <taxon>Bacteroidota</taxon>
        <taxon>Cytophagia</taxon>
        <taxon>Cytophagales</taxon>
        <taxon>Flammeovirgaceae</taxon>
        <taxon>Flammeovirga</taxon>
    </lineage>
</organism>
<dbReference type="Gene3D" id="2.60.40.10">
    <property type="entry name" value="Immunoglobulins"/>
    <property type="match status" value="1"/>
</dbReference>
<feature type="domain" description="Right handed beta helix" evidence="1">
    <location>
        <begin position="428"/>
        <end position="572"/>
    </location>
</feature>
<dbReference type="AlphaFoldDB" id="A0AAX1NCZ5"/>
<accession>A0AAX1NCZ5</accession>
<dbReference type="Gene3D" id="2.160.20.10">
    <property type="entry name" value="Single-stranded right-handed beta-helix, Pectin lyase-like"/>
    <property type="match status" value="2"/>
</dbReference>
<dbReference type="PROSITE" id="PS51257">
    <property type="entry name" value="PROKAR_LIPOPROTEIN"/>
    <property type="match status" value="1"/>
</dbReference>
<dbReference type="InterPro" id="IPR006626">
    <property type="entry name" value="PbH1"/>
</dbReference>